<feature type="non-terminal residue" evidence="5">
    <location>
        <position position="1"/>
    </location>
</feature>
<evidence type="ECO:0000313" key="6">
    <source>
        <dbReference type="Proteomes" id="UP000226031"/>
    </source>
</evidence>
<evidence type="ECO:0000259" key="4">
    <source>
        <dbReference type="PROSITE" id="PS51782"/>
    </source>
</evidence>
<keyword evidence="6" id="KW-1185">Reference proteome</keyword>
<dbReference type="SUPFAM" id="SSF54106">
    <property type="entry name" value="LysM domain"/>
    <property type="match status" value="2"/>
</dbReference>
<dbReference type="CDD" id="cd00118">
    <property type="entry name" value="LysM"/>
    <property type="match status" value="2"/>
</dbReference>
<dbReference type="PANTHER" id="PTHR34997:SF1">
    <property type="entry name" value="PEPTIDOGLYCAN-BINDING LYSIN DOMAIN"/>
    <property type="match status" value="1"/>
</dbReference>
<sequence>RGATFKPVTITAAKRAAPPPTATPSSSPEPSSTCLQFDIATESDTCETIAVKHGLTVTELRILNSDLGNICTSIKPGLNYCVSELRWLSEKATPNIVDLTSMLENEPEKQDETPVTTTNQQTEPITDCARQWFVGTKDTCESIASVAGISVAELVALNPVTLANCDNITRYTLVCLLAAKPIPPLPTPFHGGVPVGTPPVLSPAPFANYTKAP</sequence>
<feature type="compositionally biased region" description="Low complexity" evidence="3">
    <location>
        <begin position="23"/>
        <end position="33"/>
    </location>
</feature>
<evidence type="ECO:0000313" key="5">
    <source>
        <dbReference type="EMBL" id="PGH28415.1"/>
    </source>
</evidence>
<feature type="domain" description="LysM" evidence="4">
    <location>
        <begin position="36"/>
        <end position="82"/>
    </location>
</feature>
<dbReference type="AlphaFoldDB" id="A0A2B7Z4A1"/>
<gene>
    <name evidence="5" type="ORF">GX50_08850</name>
</gene>
<evidence type="ECO:0000256" key="1">
    <source>
        <dbReference type="ARBA" id="ARBA00022669"/>
    </source>
</evidence>
<dbReference type="InterPro" id="IPR052210">
    <property type="entry name" value="LysM1-like"/>
</dbReference>
<feature type="domain" description="LysM" evidence="4">
    <location>
        <begin position="130"/>
        <end position="176"/>
    </location>
</feature>
<evidence type="ECO:0000256" key="2">
    <source>
        <dbReference type="ARBA" id="ARBA00023026"/>
    </source>
</evidence>
<dbReference type="PROSITE" id="PS51782">
    <property type="entry name" value="LYSM"/>
    <property type="match status" value="2"/>
</dbReference>
<dbReference type="PANTHER" id="PTHR34997">
    <property type="entry name" value="AM15"/>
    <property type="match status" value="1"/>
</dbReference>
<dbReference type="VEuPathDB" id="FungiDB:EMCG_01779"/>
<evidence type="ECO:0000256" key="3">
    <source>
        <dbReference type="SAM" id="MobiDB-lite"/>
    </source>
</evidence>
<dbReference type="InterPro" id="IPR018392">
    <property type="entry name" value="LysM"/>
</dbReference>
<accession>A0A2B7Z4A1</accession>
<dbReference type="EMBL" id="PDND01000472">
    <property type="protein sequence ID" value="PGH28415.1"/>
    <property type="molecule type" value="Genomic_DNA"/>
</dbReference>
<dbReference type="InterPro" id="IPR036779">
    <property type="entry name" value="LysM_dom_sf"/>
</dbReference>
<reference evidence="5 6" key="1">
    <citation type="submission" date="2017-10" db="EMBL/GenBank/DDBJ databases">
        <title>Comparative genomics in systemic dimorphic fungi from Ajellomycetaceae.</title>
        <authorList>
            <person name="Munoz J.F."/>
            <person name="Mcewen J.G."/>
            <person name="Clay O.K."/>
            <person name="Cuomo C.A."/>
        </authorList>
    </citation>
    <scope>NUCLEOTIDE SEQUENCE [LARGE SCALE GENOMIC DNA]</scope>
    <source>
        <strain evidence="5 6">UAMH4076</strain>
    </source>
</reference>
<dbReference type="GO" id="GO:0008061">
    <property type="term" value="F:chitin binding"/>
    <property type="evidence" value="ECO:0007669"/>
    <property type="project" value="UniProtKB-KW"/>
</dbReference>
<name>A0A2B7Z4A1_9EURO</name>
<feature type="region of interest" description="Disordered" evidence="3">
    <location>
        <begin position="1"/>
        <end position="33"/>
    </location>
</feature>
<dbReference type="Gene3D" id="3.10.350.10">
    <property type="entry name" value="LysM domain"/>
    <property type="match status" value="2"/>
</dbReference>
<comment type="caution">
    <text evidence="5">The sequence shown here is derived from an EMBL/GenBank/DDBJ whole genome shotgun (WGS) entry which is preliminary data.</text>
</comment>
<keyword evidence="1" id="KW-0147">Chitin-binding</keyword>
<proteinExistence type="predicted"/>
<dbReference type="Pfam" id="PF01476">
    <property type="entry name" value="LysM"/>
    <property type="match status" value="2"/>
</dbReference>
<dbReference type="Proteomes" id="UP000226031">
    <property type="component" value="Unassembled WGS sequence"/>
</dbReference>
<keyword evidence="2" id="KW-0843">Virulence</keyword>
<protein>
    <recommendedName>
        <fullName evidence="4">LysM domain-containing protein</fullName>
    </recommendedName>
</protein>
<organism evidence="5 6">
    <name type="scientific">[Emmonsia] crescens</name>
    <dbReference type="NCBI Taxonomy" id="73230"/>
    <lineage>
        <taxon>Eukaryota</taxon>
        <taxon>Fungi</taxon>
        <taxon>Dikarya</taxon>
        <taxon>Ascomycota</taxon>
        <taxon>Pezizomycotina</taxon>
        <taxon>Eurotiomycetes</taxon>
        <taxon>Eurotiomycetidae</taxon>
        <taxon>Onygenales</taxon>
        <taxon>Ajellomycetaceae</taxon>
        <taxon>Emergomyces</taxon>
    </lineage>
</organism>